<dbReference type="RefSeq" id="WP_381486101.1">
    <property type="nucleotide sequence ID" value="NZ_JBHTIK010000002.1"/>
</dbReference>
<name>A0ABW3C0U5_SPHXN</name>
<keyword evidence="1" id="KW-1133">Transmembrane helix</keyword>
<protein>
    <submittedName>
        <fullName evidence="2">PepSY-associated TM helix domain-containing protein</fullName>
    </submittedName>
</protein>
<keyword evidence="1" id="KW-0472">Membrane</keyword>
<dbReference type="PANTHER" id="PTHR34219:SF9">
    <property type="entry name" value="IRON-REGULATED INNER MEMBRANE PROTEIN"/>
    <property type="match status" value="1"/>
</dbReference>
<gene>
    <name evidence="2" type="ORF">ACFQ00_03170</name>
</gene>
<proteinExistence type="predicted"/>
<dbReference type="EMBL" id="JBHTIK010000002">
    <property type="protein sequence ID" value="MFD0847312.1"/>
    <property type="molecule type" value="Genomic_DNA"/>
</dbReference>
<sequence length="270" mass="29654">MRTDVVRMYKDVHTWVGIISGLALFIAFYAGAITMFETQVQRWASPPVALSPAPAIERTQELIDKTLAARPQAERQFQITISPNAEAPARMMWLERAPGASRRDPAPMFGSTLAADGSVEIVQIVGTEVAQIVDVLHQQVGLPLDHEIAMPIMGIICLLYGIALVSGTIVLLPSLVKDLFAVRVGKNLKRMWLDTHNVLGLFSLPFHIVICLTAVVFAFHDQFYDVQNKIAYGGNLAAKWEEGEHHDPAPRGPVIPADELLRSVQAQAMA</sequence>
<reference evidence="3" key="1">
    <citation type="journal article" date="2019" name="Int. J. Syst. Evol. Microbiol.">
        <title>The Global Catalogue of Microorganisms (GCM) 10K type strain sequencing project: providing services to taxonomists for standard genome sequencing and annotation.</title>
        <authorList>
            <consortium name="The Broad Institute Genomics Platform"/>
            <consortium name="The Broad Institute Genome Sequencing Center for Infectious Disease"/>
            <person name="Wu L."/>
            <person name="Ma J."/>
        </authorList>
    </citation>
    <scope>NUCLEOTIDE SEQUENCE [LARGE SCALE GENOMIC DNA]</scope>
    <source>
        <strain evidence="3">CCUG 52537</strain>
    </source>
</reference>
<dbReference type="PANTHER" id="PTHR34219">
    <property type="entry name" value="IRON-REGULATED INNER MEMBRANE PROTEIN-RELATED"/>
    <property type="match status" value="1"/>
</dbReference>
<evidence type="ECO:0000313" key="2">
    <source>
        <dbReference type="EMBL" id="MFD0847312.1"/>
    </source>
</evidence>
<dbReference type="Proteomes" id="UP001597124">
    <property type="component" value="Unassembled WGS sequence"/>
</dbReference>
<comment type="caution">
    <text evidence="2">The sequence shown here is derived from an EMBL/GenBank/DDBJ whole genome shotgun (WGS) entry which is preliminary data.</text>
</comment>
<feature type="transmembrane region" description="Helical" evidence="1">
    <location>
        <begin position="12"/>
        <end position="36"/>
    </location>
</feature>
<dbReference type="Pfam" id="PF03929">
    <property type="entry name" value="PepSY_TM"/>
    <property type="match status" value="1"/>
</dbReference>
<evidence type="ECO:0000313" key="3">
    <source>
        <dbReference type="Proteomes" id="UP001597124"/>
    </source>
</evidence>
<keyword evidence="3" id="KW-1185">Reference proteome</keyword>
<accession>A0ABW3C0U5</accession>
<evidence type="ECO:0000256" key="1">
    <source>
        <dbReference type="SAM" id="Phobius"/>
    </source>
</evidence>
<organism evidence="2 3">
    <name type="scientific">Sphingosinicella xenopeptidilytica</name>
    <dbReference type="NCBI Taxonomy" id="364098"/>
    <lineage>
        <taxon>Bacteria</taxon>
        <taxon>Pseudomonadati</taxon>
        <taxon>Pseudomonadota</taxon>
        <taxon>Alphaproteobacteria</taxon>
        <taxon>Sphingomonadales</taxon>
        <taxon>Sphingosinicellaceae</taxon>
        <taxon>Sphingosinicella</taxon>
    </lineage>
</organism>
<keyword evidence="1" id="KW-0812">Transmembrane</keyword>
<feature type="transmembrane region" description="Helical" evidence="1">
    <location>
        <begin position="197"/>
        <end position="219"/>
    </location>
</feature>
<dbReference type="InterPro" id="IPR005625">
    <property type="entry name" value="PepSY-ass_TM"/>
</dbReference>
<feature type="transmembrane region" description="Helical" evidence="1">
    <location>
        <begin position="152"/>
        <end position="176"/>
    </location>
</feature>